<dbReference type="AlphaFoldDB" id="A0A929RWS8"/>
<proteinExistence type="predicted"/>
<dbReference type="RefSeq" id="WP_303763357.1">
    <property type="nucleotide sequence ID" value="NZ_JABZGR010000007.1"/>
</dbReference>
<dbReference type="Proteomes" id="UP000704068">
    <property type="component" value="Unassembled WGS sequence"/>
</dbReference>
<gene>
    <name evidence="1" type="ORF">HXK21_03680</name>
</gene>
<accession>A0A929RWS8</accession>
<dbReference type="EMBL" id="JABZGR010000007">
    <property type="protein sequence ID" value="MBF0970131.1"/>
    <property type="molecule type" value="Genomic_DNA"/>
</dbReference>
<comment type="caution">
    <text evidence="1">The sequence shown here is derived from an EMBL/GenBank/DDBJ whole genome shotgun (WGS) entry which is preliminary data.</text>
</comment>
<name>A0A929RWS8_9BACT</name>
<evidence type="ECO:0000313" key="2">
    <source>
        <dbReference type="Proteomes" id="UP000704068"/>
    </source>
</evidence>
<reference evidence="1" key="1">
    <citation type="submission" date="2020-04" db="EMBL/GenBank/DDBJ databases">
        <title>Deep metagenomics examines the oral microbiome during advanced dental caries in children, revealing novel taxa and co-occurrences with host molecules.</title>
        <authorList>
            <person name="Baker J.L."/>
            <person name="Morton J.T."/>
            <person name="Dinis M."/>
            <person name="Alvarez R."/>
            <person name="Tran N.C."/>
            <person name="Knight R."/>
            <person name="Edlund A."/>
        </authorList>
    </citation>
    <scope>NUCLEOTIDE SEQUENCE</scope>
    <source>
        <strain evidence="1">JCVI_34_bin.1</strain>
    </source>
</reference>
<sequence length="87" mass="10166">MSSRRKLKKDIKKAFGELFADCVTLNMCHQADEKKIAELMTQTLATYTDLISRISHTEKGRERAFYHKLREEFVIAFNKISEEIIKA</sequence>
<evidence type="ECO:0000313" key="1">
    <source>
        <dbReference type="EMBL" id="MBF0970131.1"/>
    </source>
</evidence>
<protein>
    <submittedName>
        <fullName evidence="1">Uncharacterized protein</fullName>
    </submittedName>
</protein>
<organism evidence="1 2">
    <name type="scientific">Alloprevotella tannerae</name>
    <dbReference type="NCBI Taxonomy" id="76122"/>
    <lineage>
        <taxon>Bacteria</taxon>
        <taxon>Pseudomonadati</taxon>
        <taxon>Bacteroidota</taxon>
        <taxon>Bacteroidia</taxon>
        <taxon>Bacteroidales</taxon>
        <taxon>Prevotellaceae</taxon>
        <taxon>Alloprevotella</taxon>
    </lineage>
</organism>